<evidence type="ECO:0008006" key="4">
    <source>
        <dbReference type="Google" id="ProtNLM"/>
    </source>
</evidence>
<comment type="caution">
    <text evidence="2">The sequence shown here is derived from an EMBL/GenBank/DDBJ whole genome shotgun (WGS) entry which is preliminary data.</text>
</comment>
<dbReference type="EMBL" id="JAGIOO010000001">
    <property type="protein sequence ID" value="MBP2475440.1"/>
    <property type="molecule type" value="Genomic_DNA"/>
</dbReference>
<name>A0ABS5AFS9_9PSEU</name>
<keyword evidence="3" id="KW-1185">Reference proteome</keyword>
<sequence>MNQPGPPDDVGDAEERAELEKRRRRVKVVLADRRGARKVVRTMVHVEQQTQIGEQVVRVLIRKQLVVAVTLAIVVATILGSLPVLFAVFPQVAGATLLGVRLPWLILGAAAYPLLIGAGALYNRLVDRNEKDFVDMVEN</sequence>
<dbReference type="Proteomes" id="UP001519363">
    <property type="component" value="Unassembled WGS sequence"/>
</dbReference>
<evidence type="ECO:0000313" key="3">
    <source>
        <dbReference type="Proteomes" id="UP001519363"/>
    </source>
</evidence>
<feature type="transmembrane region" description="Helical" evidence="1">
    <location>
        <begin position="101"/>
        <end position="122"/>
    </location>
</feature>
<keyword evidence="1" id="KW-0472">Membrane</keyword>
<protein>
    <recommendedName>
        <fullName evidence="4">DUF485 domain-containing protein</fullName>
    </recommendedName>
</protein>
<reference evidence="2 3" key="1">
    <citation type="submission" date="2021-03" db="EMBL/GenBank/DDBJ databases">
        <title>Sequencing the genomes of 1000 actinobacteria strains.</title>
        <authorList>
            <person name="Klenk H.-P."/>
        </authorList>
    </citation>
    <scope>NUCLEOTIDE SEQUENCE [LARGE SCALE GENOMIC DNA]</scope>
    <source>
        <strain evidence="2 3">DSM 44580</strain>
    </source>
</reference>
<keyword evidence="1" id="KW-0812">Transmembrane</keyword>
<evidence type="ECO:0000313" key="2">
    <source>
        <dbReference type="EMBL" id="MBP2475440.1"/>
    </source>
</evidence>
<proteinExistence type="predicted"/>
<feature type="transmembrane region" description="Helical" evidence="1">
    <location>
        <begin position="65"/>
        <end position="89"/>
    </location>
</feature>
<evidence type="ECO:0000256" key="1">
    <source>
        <dbReference type="SAM" id="Phobius"/>
    </source>
</evidence>
<organism evidence="2 3">
    <name type="scientific">Crossiella equi</name>
    <dbReference type="NCBI Taxonomy" id="130796"/>
    <lineage>
        <taxon>Bacteria</taxon>
        <taxon>Bacillati</taxon>
        <taxon>Actinomycetota</taxon>
        <taxon>Actinomycetes</taxon>
        <taxon>Pseudonocardiales</taxon>
        <taxon>Pseudonocardiaceae</taxon>
        <taxon>Crossiella</taxon>
    </lineage>
</organism>
<keyword evidence="1" id="KW-1133">Transmembrane helix</keyword>
<accession>A0ABS5AFS9</accession>
<dbReference type="RefSeq" id="WP_209707208.1">
    <property type="nucleotide sequence ID" value="NZ_JAGIOO010000001.1"/>
</dbReference>
<gene>
    <name evidence="2" type="ORF">JOF53_004312</name>
</gene>